<sequence>MESIKLKFAFAFALLLGVSNCYGQNWNEIFRQKKTQQKYLLQQILALEVYASYLKKGYEIVDGGLQTIRDFTNGEFSLHNAFISSLKKVSPAVRNDLRVVEIIEMQVNIGREFNGIKANPNLSVSNQLYIQNVRENLWEESLKDLEELLMVITSGKIEMSDDERIERLNRVYFSMRDKSAFTQNFISEISRFTRQKEMEIRSIEQTRNNYGIRE</sequence>
<dbReference type="Proteomes" id="UP000310477">
    <property type="component" value="Unassembled WGS sequence"/>
</dbReference>
<proteinExistence type="predicted"/>
<protein>
    <recommendedName>
        <fullName evidence="3">TerB family tellurite resistance protein</fullName>
    </recommendedName>
</protein>
<name>A0A4U1C8Y4_9SPHI</name>
<keyword evidence="2" id="KW-1185">Reference proteome</keyword>
<comment type="caution">
    <text evidence="1">The sequence shown here is derived from an EMBL/GenBank/DDBJ whole genome shotgun (WGS) entry which is preliminary data.</text>
</comment>
<evidence type="ECO:0008006" key="3">
    <source>
        <dbReference type="Google" id="ProtNLM"/>
    </source>
</evidence>
<gene>
    <name evidence="1" type="ORF">FA045_11425</name>
</gene>
<dbReference type="RefSeq" id="WP_136877206.1">
    <property type="nucleotide sequence ID" value="NZ_SWBO01000005.1"/>
</dbReference>
<dbReference type="OrthoDB" id="673795at2"/>
<accession>A0A4U1C8Y4</accession>
<reference evidence="1 2" key="1">
    <citation type="submission" date="2019-04" db="EMBL/GenBank/DDBJ databases">
        <title>Pedobacter sp. AR-2-6 sp. nov., isolated from Arctic soil.</title>
        <authorList>
            <person name="Dahal R.H."/>
            <person name="Kim D.-U."/>
        </authorList>
    </citation>
    <scope>NUCLEOTIDE SEQUENCE [LARGE SCALE GENOMIC DNA]</scope>
    <source>
        <strain evidence="1 2">AR-2-6</strain>
    </source>
</reference>
<evidence type="ECO:0000313" key="2">
    <source>
        <dbReference type="Proteomes" id="UP000310477"/>
    </source>
</evidence>
<dbReference type="AlphaFoldDB" id="A0A4U1C8Y4"/>
<organism evidence="1 2">
    <name type="scientific">Pedobacter cryotolerans</name>
    <dbReference type="NCBI Taxonomy" id="2571270"/>
    <lineage>
        <taxon>Bacteria</taxon>
        <taxon>Pseudomonadati</taxon>
        <taxon>Bacteroidota</taxon>
        <taxon>Sphingobacteriia</taxon>
        <taxon>Sphingobacteriales</taxon>
        <taxon>Sphingobacteriaceae</taxon>
        <taxon>Pedobacter</taxon>
    </lineage>
</organism>
<evidence type="ECO:0000313" key="1">
    <source>
        <dbReference type="EMBL" id="TKC00043.1"/>
    </source>
</evidence>
<dbReference type="EMBL" id="SWBO01000005">
    <property type="protein sequence ID" value="TKC00043.1"/>
    <property type="molecule type" value="Genomic_DNA"/>
</dbReference>